<dbReference type="GO" id="GO:0007165">
    <property type="term" value="P:signal transduction"/>
    <property type="evidence" value="ECO:0007669"/>
    <property type="project" value="TreeGrafter"/>
</dbReference>
<dbReference type="PANTHER" id="PTHR12832:SF11">
    <property type="entry name" value="LD23868P"/>
    <property type="match status" value="1"/>
</dbReference>
<name>A0A1D2MPU8_ORCCI</name>
<dbReference type="InterPro" id="IPR008862">
    <property type="entry name" value="Tcp11"/>
</dbReference>
<comment type="caution">
    <text evidence="2">The sequence shown here is derived from an EMBL/GenBank/DDBJ whole genome shotgun (WGS) entry which is preliminary data.</text>
</comment>
<sequence length="104" mass="12044">MTYSAAGEVRDAKVILQNVMEMLKEGLLSTLLPHNVTTREKIHREMDMNHIAKQIERDAFDIDYYIDFILATLATVCCPIRDKDILDVRKMTNTTNKVRKCGYH</sequence>
<accession>A0A1D2MPU8</accession>
<gene>
    <name evidence="2" type="ORF">Ocin01_11552</name>
</gene>
<evidence type="ECO:0000313" key="3">
    <source>
        <dbReference type="Proteomes" id="UP000094527"/>
    </source>
</evidence>
<proteinExistence type="inferred from homology"/>
<dbReference type="AlphaFoldDB" id="A0A1D2MPU8"/>
<dbReference type="EMBL" id="LJIJ01000707">
    <property type="protein sequence ID" value="ODM95130.1"/>
    <property type="molecule type" value="Genomic_DNA"/>
</dbReference>
<dbReference type="Proteomes" id="UP000094527">
    <property type="component" value="Unassembled WGS sequence"/>
</dbReference>
<reference evidence="2 3" key="1">
    <citation type="journal article" date="2016" name="Genome Biol. Evol.">
        <title>Gene Family Evolution Reflects Adaptation to Soil Environmental Stressors in the Genome of the Collembolan Orchesella cincta.</title>
        <authorList>
            <person name="Faddeeva-Vakhrusheva A."/>
            <person name="Derks M.F."/>
            <person name="Anvar S.Y."/>
            <person name="Agamennone V."/>
            <person name="Suring W."/>
            <person name="Smit S."/>
            <person name="van Straalen N.M."/>
            <person name="Roelofs D."/>
        </authorList>
    </citation>
    <scope>NUCLEOTIDE SEQUENCE [LARGE SCALE GENOMIC DNA]</scope>
    <source>
        <tissue evidence="2">Mixed pool</tissue>
    </source>
</reference>
<evidence type="ECO:0000256" key="1">
    <source>
        <dbReference type="ARBA" id="ARBA00010954"/>
    </source>
</evidence>
<dbReference type="OrthoDB" id="276323at2759"/>
<dbReference type="Pfam" id="PF05794">
    <property type="entry name" value="Tcp11"/>
    <property type="match status" value="1"/>
</dbReference>
<dbReference type="STRING" id="48709.A0A1D2MPU8"/>
<dbReference type="PANTHER" id="PTHR12832">
    <property type="entry name" value="TESTIS-SPECIFIC PROTEIN PBS13 T-COMPLEX 11"/>
    <property type="match status" value="1"/>
</dbReference>
<protein>
    <submittedName>
        <fullName evidence="2">T-complex protein 11-like protein 2</fullName>
    </submittedName>
</protein>
<keyword evidence="3" id="KW-1185">Reference proteome</keyword>
<organism evidence="2 3">
    <name type="scientific">Orchesella cincta</name>
    <name type="common">Springtail</name>
    <name type="synonym">Podura cincta</name>
    <dbReference type="NCBI Taxonomy" id="48709"/>
    <lineage>
        <taxon>Eukaryota</taxon>
        <taxon>Metazoa</taxon>
        <taxon>Ecdysozoa</taxon>
        <taxon>Arthropoda</taxon>
        <taxon>Hexapoda</taxon>
        <taxon>Collembola</taxon>
        <taxon>Entomobryomorpha</taxon>
        <taxon>Entomobryoidea</taxon>
        <taxon>Orchesellidae</taxon>
        <taxon>Orchesellinae</taxon>
        <taxon>Orchesella</taxon>
    </lineage>
</organism>
<comment type="similarity">
    <text evidence="1">Belongs to the TCP11 family.</text>
</comment>
<evidence type="ECO:0000313" key="2">
    <source>
        <dbReference type="EMBL" id="ODM95130.1"/>
    </source>
</evidence>